<dbReference type="PATRIC" id="fig|1682.24.peg.2017"/>
<reference evidence="1 2" key="1">
    <citation type="submission" date="2014-12" db="EMBL/GenBank/DDBJ databases">
        <title>Complete genome sequence of Bifidobacterium longum subsp. infantis BT1.</title>
        <authorList>
            <person name="Kim J.F."/>
            <person name="Kwak M.-J."/>
        </authorList>
    </citation>
    <scope>NUCLEOTIDE SEQUENCE [LARGE SCALE GENOMIC DNA]</scope>
    <source>
        <strain evidence="1 2">BT1</strain>
    </source>
</reference>
<dbReference type="RefSeq" id="WP_021975769.1">
    <property type="nucleotide sequence ID" value="NZ_BCYG01000020.1"/>
</dbReference>
<dbReference type="EMBL" id="CP010411">
    <property type="protein sequence ID" value="ALE10067.1"/>
    <property type="molecule type" value="Genomic_DNA"/>
</dbReference>
<evidence type="ECO:0000313" key="1">
    <source>
        <dbReference type="EMBL" id="ALE10067.1"/>
    </source>
</evidence>
<gene>
    <name evidence="1" type="ORF">RY67_2069</name>
</gene>
<sequence>MPTIMKEQMEVSIRVTPQQAFDFIKQQVDANEGFDEDTRPVRVHDSAYLKQLLES</sequence>
<dbReference type="AlphaFoldDB" id="A0A0M4MID4"/>
<name>A0A0M4MID4_BIFLI</name>
<proteinExistence type="predicted"/>
<protein>
    <submittedName>
        <fullName evidence="1">Uncharacterized protein</fullName>
    </submittedName>
</protein>
<accession>A0A0M4MID4</accession>
<organism evidence="1 2">
    <name type="scientific">Bifidobacterium longum subsp. infantis</name>
    <dbReference type="NCBI Taxonomy" id="1682"/>
    <lineage>
        <taxon>Bacteria</taxon>
        <taxon>Bacillati</taxon>
        <taxon>Actinomycetota</taxon>
        <taxon>Actinomycetes</taxon>
        <taxon>Bifidobacteriales</taxon>
        <taxon>Bifidobacteriaceae</taxon>
        <taxon>Bifidobacterium</taxon>
    </lineage>
</organism>
<dbReference type="Proteomes" id="UP000067206">
    <property type="component" value="Chromosome"/>
</dbReference>
<evidence type="ECO:0000313" key="2">
    <source>
        <dbReference type="Proteomes" id="UP000067206"/>
    </source>
</evidence>